<reference evidence="1" key="2">
    <citation type="journal article" date="2023" name="Science">
        <title>Genomic signatures of disease resistance in endangered staghorn corals.</title>
        <authorList>
            <person name="Vollmer S.V."/>
            <person name="Selwyn J.D."/>
            <person name="Despard B.A."/>
            <person name="Roesel C.L."/>
        </authorList>
    </citation>
    <scope>NUCLEOTIDE SEQUENCE</scope>
    <source>
        <strain evidence="1">K2</strain>
    </source>
</reference>
<protein>
    <submittedName>
        <fullName evidence="1">Uncharacterized protein</fullName>
    </submittedName>
</protein>
<feature type="non-terminal residue" evidence="1">
    <location>
        <position position="1"/>
    </location>
</feature>
<reference evidence="1" key="1">
    <citation type="journal article" date="2023" name="G3 (Bethesda)">
        <title>Whole genome assembly and annotation of the endangered Caribbean coral Acropora cervicornis.</title>
        <authorList>
            <person name="Selwyn J.D."/>
            <person name="Vollmer S.V."/>
        </authorList>
    </citation>
    <scope>NUCLEOTIDE SEQUENCE</scope>
    <source>
        <strain evidence="1">K2</strain>
    </source>
</reference>
<dbReference type="AlphaFoldDB" id="A0AAD9V085"/>
<name>A0AAD9V085_ACRCE</name>
<keyword evidence="2" id="KW-1185">Reference proteome</keyword>
<gene>
    <name evidence="1" type="ORF">P5673_021631</name>
</gene>
<sequence length="82" mass="9537">DKSLRKEYTRLIRNTTLKLQFSHMGTVGFAPHILMEKKYRRQLPSIFPWSKPCEERKLPVMRGLDFNDILSETNLAASAESV</sequence>
<dbReference type="EMBL" id="JARQWQ010000056">
    <property type="protein sequence ID" value="KAK2556398.1"/>
    <property type="molecule type" value="Genomic_DNA"/>
</dbReference>
<evidence type="ECO:0000313" key="1">
    <source>
        <dbReference type="EMBL" id="KAK2556398.1"/>
    </source>
</evidence>
<accession>A0AAD9V085</accession>
<proteinExistence type="predicted"/>
<organism evidence="1 2">
    <name type="scientific">Acropora cervicornis</name>
    <name type="common">Staghorn coral</name>
    <dbReference type="NCBI Taxonomy" id="6130"/>
    <lineage>
        <taxon>Eukaryota</taxon>
        <taxon>Metazoa</taxon>
        <taxon>Cnidaria</taxon>
        <taxon>Anthozoa</taxon>
        <taxon>Hexacorallia</taxon>
        <taxon>Scleractinia</taxon>
        <taxon>Astrocoeniina</taxon>
        <taxon>Acroporidae</taxon>
        <taxon>Acropora</taxon>
    </lineage>
</organism>
<comment type="caution">
    <text evidence="1">The sequence shown here is derived from an EMBL/GenBank/DDBJ whole genome shotgun (WGS) entry which is preliminary data.</text>
</comment>
<dbReference type="Proteomes" id="UP001249851">
    <property type="component" value="Unassembled WGS sequence"/>
</dbReference>
<evidence type="ECO:0000313" key="2">
    <source>
        <dbReference type="Proteomes" id="UP001249851"/>
    </source>
</evidence>